<evidence type="ECO:0000256" key="4">
    <source>
        <dbReference type="ARBA" id="ARBA00022614"/>
    </source>
</evidence>
<protein>
    <submittedName>
        <fullName evidence="17 18">Probably inactive leucine-rich repeat receptor-like protein kinase At2g25790 isoform X1</fullName>
    </submittedName>
</protein>
<evidence type="ECO:0000313" key="18">
    <source>
        <dbReference type="RefSeq" id="XP_014491013.1"/>
    </source>
</evidence>
<evidence type="ECO:0000256" key="5">
    <source>
        <dbReference type="ARBA" id="ARBA00022692"/>
    </source>
</evidence>
<dbReference type="STRING" id="3916.A0A1S3TB67"/>
<evidence type="ECO:0000256" key="6">
    <source>
        <dbReference type="ARBA" id="ARBA00022729"/>
    </source>
</evidence>
<keyword evidence="11" id="KW-0325">Glycoprotein</keyword>
<gene>
    <name evidence="17 18 19" type="primary">LOC106753680</name>
</gene>
<keyword evidence="7" id="KW-0677">Repeat</keyword>
<evidence type="ECO:0000259" key="14">
    <source>
        <dbReference type="Pfam" id="PF08263"/>
    </source>
</evidence>
<dbReference type="FunFam" id="3.80.10.10:FF:000649">
    <property type="entry name" value="Leucine Rich Repeat family protein"/>
    <property type="match status" value="1"/>
</dbReference>
<dbReference type="Pfam" id="PF00560">
    <property type="entry name" value="LRR_1"/>
    <property type="match status" value="4"/>
</dbReference>
<keyword evidence="8 12" id="KW-1133">Transmembrane helix</keyword>
<accession>A0A1S3TB67</accession>
<evidence type="ECO:0000256" key="9">
    <source>
        <dbReference type="ARBA" id="ARBA00023136"/>
    </source>
</evidence>
<dbReference type="Pfam" id="PF13855">
    <property type="entry name" value="LRR_8"/>
    <property type="match status" value="1"/>
</dbReference>
<comment type="subcellular location">
    <subcellularLocation>
        <location evidence="1">Cell membrane</location>
        <topology evidence="1">Single-pass type I membrane protein</topology>
    </subcellularLocation>
</comment>
<evidence type="ECO:0000256" key="8">
    <source>
        <dbReference type="ARBA" id="ARBA00022989"/>
    </source>
</evidence>
<evidence type="ECO:0000256" key="3">
    <source>
        <dbReference type="ARBA" id="ARBA00022475"/>
    </source>
</evidence>
<evidence type="ECO:0000256" key="11">
    <source>
        <dbReference type="ARBA" id="ARBA00023180"/>
    </source>
</evidence>
<keyword evidence="9 12" id="KW-0472">Membrane</keyword>
<sequence>MTFLSQFSLLFLSLFYVFTFQNILCSNLSQLRCNEKDRQILQIFKEGLINSSNNLISWSTQQDCCQWQGVYCDNTSSRVTKLDLSYQSLQGEIKLSLLELQFLYHLNLSYNYFNVISIPPIQNDVIFSSNLHYLDLSHTYISMDNFHWLSQLSSLTYLDLSNTNLGNVTDGLQSLVMLPSLSVLILSYCELNITSSLKDVNFTSLVTLDLSGNYFTSKSLQWLFNLSSGISHLDLGGIYLSGNFDLRWLSQLHSVKYLNLYGIDLHKETNWLLAMPASLSDLHLSNCQLTNISPSLKHVNLTSLVTLDLSFNNFNSELPHWLFNLSRDLSHLHLKYCSLYGEIPSSLFNYQNLEYLDLSGNMFSGSIPLNLGNLTYLVSLKIDYNSFSGTITDMHFSRLHNLKELDLSNTRFTFHFNPEWIPLFQLKILHLDDTNPGPQFPSWIYTQKSLSVLSMSSSKLSFVAEEKFCGLITGIDTVIDLSNNSISGEISNTFLNSFRIKLGHNNFTGTLPHLSPEVGYVDLSHNSFTGSVPHAWKKLEYLFFISLWNNNLFGEVLEILSCWRYLEVINLEKNEFFGVIPNNMSKYLEVVILRSNKFEGSIPSQLFLLSALIHLDLAHNKLSGSIPQITYNITDMMVDNYSTPLLAEDGNIDFYQKGQVYDRELDLDRRTIDLSANKISGEIPSELFRLIRVQTLNLSYNHLTGTIPKTIGGMKNLESLDLSNNKLFGEIPENMATLTFLSYLNLSCNNFSGQIPIGTQLQSFSVSSYDGNPELCGDPLKKCSMKKIDVNRIEQRMKEDGEFDEESLYLGMGVGFAVGFCGLFGSLLSFRKWRHKYYRLLNRMYDQLYVTYMLKFNNFLNREALQ</sequence>
<evidence type="ECO:0000259" key="15">
    <source>
        <dbReference type="Pfam" id="PF23598"/>
    </source>
</evidence>
<evidence type="ECO:0000256" key="10">
    <source>
        <dbReference type="ARBA" id="ARBA00023170"/>
    </source>
</evidence>
<dbReference type="InterPro" id="IPR046956">
    <property type="entry name" value="RLP23-like"/>
</dbReference>
<evidence type="ECO:0000313" key="17">
    <source>
        <dbReference type="RefSeq" id="XP_014491012.1"/>
    </source>
</evidence>
<dbReference type="SUPFAM" id="SSF52058">
    <property type="entry name" value="L domain-like"/>
    <property type="match status" value="2"/>
</dbReference>
<dbReference type="GeneID" id="106753680"/>
<dbReference type="GO" id="GO:0005886">
    <property type="term" value="C:plasma membrane"/>
    <property type="evidence" value="ECO:0007669"/>
    <property type="project" value="UniProtKB-SubCell"/>
</dbReference>
<dbReference type="InterPro" id="IPR001611">
    <property type="entry name" value="Leu-rich_rpt"/>
</dbReference>
<feature type="domain" description="Disease resistance R13L4/SHOC-2-like LRR" evidence="15">
    <location>
        <begin position="279"/>
        <end position="466"/>
    </location>
</feature>
<dbReference type="PANTHER" id="PTHR48063">
    <property type="entry name" value="LRR RECEPTOR-LIKE KINASE"/>
    <property type="match status" value="1"/>
</dbReference>
<name>A0A1S3TB67_VIGRR</name>
<keyword evidence="10" id="KW-0675">Receptor</keyword>
<dbReference type="RefSeq" id="XP_014491012.1">
    <property type="nucleotide sequence ID" value="XM_014635526.2"/>
</dbReference>
<dbReference type="AlphaFoldDB" id="A0A1S3TB67"/>
<keyword evidence="16" id="KW-1185">Reference proteome</keyword>
<dbReference type="Pfam" id="PF08263">
    <property type="entry name" value="LRRNT_2"/>
    <property type="match status" value="1"/>
</dbReference>
<feature type="chain" id="PRO_5010814587" evidence="13">
    <location>
        <begin position="20"/>
        <end position="866"/>
    </location>
</feature>
<dbReference type="KEGG" id="vra:106753680"/>
<dbReference type="PROSITE" id="PS51450">
    <property type="entry name" value="LRR"/>
    <property type="match status" value="1"/>
</dbReference>
<dbReference type="InterPro" id="IPR032675">
    <property type="entry name" value="LRR_dom_sf"/>
</dbReference>
<evidence type="ECO:0000313" key="16">
    <source>
        <dbReference type="Proteomes" id="UP000087766"/>
    </source>
</evidence>
<evidence type="ECO:0000256" key="2">
    <source>
        <dbReference type="ARBA" id="ARBA00009592"/>
    </source>
</evidence>
<dbReference type="PRINTS" id="PR00019">
    <property type="entry name" value="LEURICHRPT"/>
</dbReference>
<dbReference type="InterPro" id="IPR003591">
    <property type="entry name" value="Leu-rich_rpt_typical-subtyp"/>
</dbReference>
<feature type="signal peptide" evidence="13">
    <location>
        <begin position="1"/>
        <end position="19"/>
    </location>
</feature>
<feature type="transmembrane region" description="Helical" evidence="12">
    <location>
        <begin position="808"/>
        <end position="830"/>
    </location>
</feature>
<dbReference type="SMART" id="SM00369">
    <property type="entry name" value="LRR_TYP"/>
    <property type="match status" value="6"/>
</dbReference>
<reference evidence="17 18" key="1">
    <citation type="submission" date="2025-04" db="UniProtKB">
        <authorList>
            <consortium name="RefSeq"/>
        </authorList>
    </citation>
    <scope>IDENTIFICATION</scope>
    <source>
        <tissue evidence="17 18">Leaf</tissue>
    </source>
</reference>
<dbReference type="RefSeq" id="XP_014491013.1">
    <property type="nucleotide sequence ID" value="XM_014635527.2"/>
</dbReference>
<dbReference type="FunFam" id="3.80.10.10:FF:000095">
    <property type="entry name" value="LRR receptor-like serine/threonine-protein kinase GSO1"/>
    <property type="match status" value="1"/>
</dbReference>
<evidence type="ECO:0000256" key="12">
    <source>
        <dbReference type="SAM" id="Phobius"/>
    </source>
</evidence>
<dbReference type="Gene3D" id="3.80.10.10">
    <property type="entry name" value="Ribonuclease Inhibitor"/>
    <property type="match status" value="4"/>
</dbReference>
<comment type="similarity">
    <text evidence="2">Belongs to the RLP family.</text>
</comment>
<dbReference type="InterPro" id="IPR013210">
    <property type="entry name" value="LRR_N_plant-typ"/>
</dbReference>
<dbReference type="InterPro" id="IPR055414">
    <property type="entry name" value="LRR_R13L4/SHOC2-like"/>
</dbReference>
<dbReference type="PANTHER" id="PTHR48063:SF52">
    <property type="entry name" value="LRR RECEPTOR-LIKE KINASE FAMILY PROTEIN"/>
    <property type="match status" value="1"/>
</dbReference>
<dbReference type="RefSeq" id="XP_014491014.1">
    <property type="nucleotide sequence ID" value="XM_014635528.2"/>
</dbReference>
<keyword evidence="3" id="KW-1003">Cell membrane</keyword>
<dbReference type="Proteomes" id="UP000087766">
    <property type="component" value="Unplaced"/>
</dbReference>
<dbReference type="OrthoDB" id="1600340at2759"/>
<evidence type="ECO:0000256" key="7">
    <source>
        <dbReference type="ARBA" id="ARBA00022737"/>
    </source>
</evidence>
<evidence type="ECO:0000256" key="13">
    <source>
        <dbReference type="SAM" id="SignalP"/>
    </source>
</evidence>
<evidence type="ECO:0000256" key="1">
    <source>
        <dbReference type="ARBA" id="ARBA00004251"/>
    </source>
</evidence>
<evidence type="ECO:0000313" key="19">
    <source>
        <dbReference type="RefSeq" id="XP_014491014.1"/>
    </source>
</evidence>
<keyword evidence="5 12" id="KW-0812">Transmembrane</keyword>
<keyword evidence="4" id="KW-0433">Leucine-rich repeat</keyword>
<organism evidence="16 17">
    <name type="scientific">Vigna radiata var. radiata</name>
    <name type="common">Mung bean</name>
    <name type="synonym">Phaseolus aureus</name>
    <dbReference type="NCBI Taxonomy" id="3916"/>
    <lineage>
        <taxon>Eukaryota</taxon>
        <taxon>Viridiplantae</taxon>
        <taxon>Streptophyta</taxon>
        <taxon>Embryophyta</taxon>
        <taxon>Tracheophyta</taxon>
        <taxon>Spermatophyta</taxon>
        <taxon>Magnoliopsida</taxon>
        <taxon>eudicotyledons</taxon>
        <taxon>Gunneridae</taxon>
        <taxon>Pentapetalae</taxon>
        <taxon>rosids</taxon>
        <taxon>fabids</taxon>
        <taxon>Fabales</taxon>
        <taxon>Fabaceae</taxon>
        <taxon>Papilionoideae</taxon>
        <taxon>50 kb inversion clade</taxon>
        <taxon>NPAAA clade</taxon>
        <taxon>indigoferoid/millettioid clade</taxon>
        <taxon>Phaseoleae</taxon>
        <taxon>Vigna</taxon>
    </lineage>
</organism>
<proteinExistence type="inferred from homology"/>
<dbReference type="Pfam" id="PF23598">
    <property type="entry name" value="LRR_14"/>
    <property type="match status" value="1"/>
</dbReference>
<feature type="domain" description="Leucine-rich repeat-containing N-terminal plant-type" evidence="14">
    <location>
        <begin position="35"/>
        <end position="73"/>
    </location>
</feature>
<keyword evidence="6 13" id="KW-0732">Signal</keyword>